<accession>A0A4Y2FFG5</accession>
<dbReference type="Proteomes" id="UP000499080">
    <property type="component" value="Unassembled WGS sequence"/>
</dbReference>
<gene>
    <name evidence="2" type="ORF">AVEN_119756_1</name>
</gene>
<protein>
    <submittedName>
        <fullName evidence="2">Uncharacterized protein</fullName>
    </submittedName>
</protein>
<feature type="chain" id="PRO_5021457963" evidence="1">
    <location>
        <begin position="21"/>
        <end position="182"/>
    </location>
</feature>
<reference evidence="2 3" key="1">
    <citation type="journal article" date="2019" name="Sci. Rep.">
        <title>Orb-weaving spider Araneus ventricosus genome elucidates the spidroin gene catalogue.</title>
        <authorList>
            <person name="Kono N."/>
            <person name="Nakamura H."/>
            <person name="Ohtoshi R."/>
            <person name="Moran D.A.P."/>
            <person name="Shinohara A."/>
            <person name="Yoshida Y."/>
            <person name="Fujiwara M."/>
            <person name="Mori M."/>
            <person name="Tomita M."/>
            <person name="Arakawa K."/>
        </authorList>
    </citation>
    <scope>NUCLEOTIDE SEQUENCE [LARGE SCALE GENOMIC DNA]</scope>
</reference>
<proteinExistence type="predicted"/>
<keyword evidence="1" id="KW-0732">Signal</keyword>
<keyword evidence="3" id="KW-1185">Reference proteome</keyword>
<dbReference type="AlphaFoldDB" id="A0A4Y2FFG5"/>
<evidence type="ECO:0000313" key="2">
    <source>
        <dbReference type="EMBL" id="GBM39055.1"/>
    </source>
</evidence>
<evidence type="ECO:0000256" key="1">
    <source>
        <dbReference type="SAM" id="SignalP"/>
    </source>
</evidence>
<name>A0A4Y2FFG5_ARAVE</name>
<dbReference type="EMBL" id="BGPR01000883">
    <property type="protein sequence ID" value="GBM39055.1"/>
    <property type="molecule type" value="Genomic_DNA"/>
</dbReference>
<sequence length="182" mass="20269">MSNITHIAILVCNKFAAVLLCKLATSLTRQDRKFTTRLPQINANDEVGTRRKEVRFKVVTSDTALFQLPLVSQHRNHQDCSTCHNTRPISVSGVEEISRLTAICTSLSLGKCCSARNLLRCCHWEQDQDSRRDGSTLPSFPEPLRQLLCAQSRMRASIVAMQHNTSSTYSPPPVLTAISSNT</sequence>
<evidence type="ECO:0000313" key="3">
    <source>
        <dbReference type="Proteomes" id="UP000499080"/>
    </source>
</evidence>
<organism evidence="2 3">
    <name type="scientific">Araneus ventricosus</name>
    <name type="common">Orbweaver spider</name>
    <name type="synonym">Epeira ventricosa</name>
    <dbReference type="NCBI Taxonomy" id="182803"/>
    <lineage>
        <taxon>Eukaryota</taxon>
        <taxon>Metazoa</taxon>
        <taxon>Ecdysozoa</taxon>
        <taxon>Arthropoda</taxon>
        <taxon>Chelicerata</taxon>
        <taxon>Arachnida</taxon>
        <taxon>Araneae</taxon>
        <taxon>Araneomorphae</taxon>
        <taxon>Entelegynae</taxon>
        <taxon>Araneoidea</taxon>
        <taxon>Araneidae</taxon>
        <taxon>Araneus</taxon>
    </lineage>
</organism>
<feature type="signal peptide" evidence="1">
    <location>
        <begin position="1"/>
        <end position="20"/>
    </location>
</feature>
<comment type="caution">
    <text evidence="2">The sequence shown here is derived from an EMBL/GenBank/DDBJ whole genome shotgun (WGS) entry which is preliminary data.</text>
</comment>